<protein>
    <recommendedName>
        <fullName evidence="1">N-acetyltransferase domain-containing protein</fullName>
    </recommendedName>
</protein>
<name>A0A081BMX9_9BACT</name>
<dbReference type="PANTHER" id="PTHR43792:SF1">
    <property type="entry name" value="N-ACETYLTRANSFERASE DOMAIN-CONTAINING PROTEIN"/>
    <property type="match status" value="1"/>
</dbReference>
<dbReference type="InterPro" id="IPR051531">
    <property type="entry name" value="N-acetyltransferase"/>
</dbReference>
<sequence>MIIAESTRLFLRPLHENDTDDLALVLSDETSMAHYPHPFTFKEVKRWIQRNIQRYHEDGFGLWAVIRTQDHLFLGDCGITLQNIDGEMLPEIGFHIIKQYCNHGYASEAAALCLNYAKAKLPYPAIYSYSRATNIPSQRVSEKIGMKKIKTYAKDGIEHVVYGYSFAVSSTE</sequence>
<feature type="domain" description="N-acetyltransferase" evidence="1">
    <location>
        <begin position="9"/>
        <end position="167"/>
    </location>
</feature>
<proteinExistence type="predicted"/>
<evidence type="ECO:0000313" key="3">
    <source>
        <dbReference type="Proteomes" id="UP000030700"/>
    </source>
</evidence>
<dbReference type="STRING" id="1499966.U14_02990"/>
<reference evidence="2" key="1">
    <citation type="journal article" date="2015" name="PeerJ">
        <title>First genomic representation of candidate bacterial phylum KSB3 points to enhanced environmental sensing as a trigger of wastewater bulking.</title>
        <authorList>
            <person name="Sekiguchi Y."/>
            <person name="Ohashi A."/>
            <person name="Parks D.H."/>
            <person name="Yamauchi T."/>
            <person name="Tyson G.W."/>
            <person name="Hugenholtz P."/>
        </authorList>
    </citation>
    <scope>NUCLEOTIDE SEQUENCE [LARGE SCALE GENOMIC DNA]</scope>
</reference>
<dbReference type="PANTHER" id="PTHR43792">
    <property type="entry name" value="GNAT FAMILY, PUTATIVE (AFU_ORTHOLOGUE AFUA_3G00765)-RELATED-RELATED"/>
    <property type="match status" value="1"/>
</dbReference>
<dbReference type="InterPro" id="IPR000182">
    <property type="entry name" value="GNAT_dom"/>
</dbReference>
<dbReference type="HOGENOM" id="CLU_013985_3_1_0"/>
<gene>
    <name evidence="2" type="ORF">U14_02990</name>
</gene>
<dbReference type="Gene3D" id="3.40.630.30">
    <property type="match status" value="1"/>
</dbReference>
<accession>A0A081BMX9</accession>
<dbReference type="GO" id="GO:0016747">
    <property type="term" value="F:acyltransferase activity, transferring groups other than amino-acyl groups"/>
    <property type="evidence" value="ECO:0007669"/>
    <property type="project" value="InterPro"/>
</dbReference>
<dbReference type="Proteomes" id="UP000030700">
    <property type="component" value="Unassembled WGS sequence"/>
</dbReference>
<dbReference type="Pfam" id="PF13302">
    <property type="entry name" value="Acetyltransf_3"/>
    <property type="match status" value="1"/>
</dbReference>
<dbReference type="SUPFAM" id="SSF55729">
    <property type="entry name" value="Acyl-CoA N-acyltransferases (Nat)"/>
    <property type="match status" value="1"/>
</dbReference>
<evidence type="ECO:0000313" key="2">
    <source>
        <dbReference type="EMBL" id="GAK51745.1"/>
    </source>
</evidence>
<organism evidence="2">
    <name type="scientific">Candidatus Moduliflexus flocculans</name>
    <dbReference type="NCBI Taxonomy" id="1499966"/>
    <lineage>
        <taxon>Bacteria</taxon>
        <taxon>Candidatus Moduliflexota</taxon>
        <taxon>Candidatus Moduliflexia</taxon>
        <taxon>Candidatus Moduliflexales</taxon>
        <taxon>Candidatus Moduliflexaceae</taxon>
    </lineage>
</organism>
<keyword evidence="3" id="KW-1185">Reference proteome</keyword>
<evidence type="ECO:0000259" key="1">
    <source>
        <dbReference type="PROSITE" id="PS51186"/>
    </source>
</evidence>
<dbReference type="AlphaFoldDB" id="A0A081BMX9"/>
<dbReference type="InterPro" id="IPR016181">
    <property type="entry name" value="Acyl_CoA_acyltransferase"/>
</dbReference>
<dbReference type="PROSITE" id="PS51186">
    <property type="entry name" value="GNAT"/>
    <property type="match status" value="1"/>
</dbReference>
<dbReference type="EMBL" id="DF820457">
    <property type="protein sequence ID" value="GAK51745.1"/>
    <property type="molecule type" value="Genomic_DNA"/>
</dbReference>